<reference evidence="4 5" key="1">
    <citation type="submission" date="2020-06" db="EMBL/GenBank/DDBJ databases">
        <authorList>
            <person name="Li R."/>
            <person name="Bekaert M."/>
        </authorList>
    </citation>
    <scope>NUCLEOTIDE SEQUENCE [LARGE SCALE GENOMIC DNA]</scope>
    <source>
        <strain evidence="5">wild</strain>
    </source>
</reference>
<accession>A0A6J8C6S4</accession>
<dbReference type="PANTHER" id="PTHR34615:SF1">
    <property type="entry name" value="PX DOMAIN-CONTAINING PROTEIN"/>
    <property type="match status" value="1"/>
</dbReference>
<keyword evidence="5" id="KW-1185">Reference proteome</keyword>
<dbReference type="InterPro" id="IPR027806">
    <property type="entry name" value="HARBI1_dom"/>
</dbReference>
<dbReference type="AlphaFoldDB" id="A0A6J8C6S4"/>
<organism evidence="4 5">
    <name type="scientific">Mytilus coruscus</name>
    <name type="common">Sea mussel</name>
    <dbReference type="NCBI Taxonomy" id="42192"/>
    <lineage>
        <taxon>Eukaryota</taxon>
        <taxon>Metazoa</taxon>
        <taxon>Spiralia</taxon>
        <taxon>Lophotrochozoa</taxon>
        <taxon>Mollusca</taxon>
        <taxon>Bivalvia</taxon>
        <taxon>Autobranchia</taxon>
        <taxon>Pteriomorphia</taxon>
        <taxon>Mytilida</taxon>
        <taxon>Mytiloidea</taxon>
        <taxon>Mytilidae</taxon>
        <taxon>Mytilinae</taxon>
        <taxon>Mytilus</taxon>
    </lineage>
</organism>
<comment type="cofactor">
    <cofactor evidence="1">
        <name>a divalent metal cation</name>
        <dbReference type="ChEBI" id="CHEBI:60240"/>
    </cofactor>
</comment>
<dbReference type="GO" id="GO:0046872">
    <property type="term" value="F:metal ion binding"/>
    <property type="evidence" value="ECO:0007669"/>
    <property type="project" value="UniProtKB-KW"/>
</dbReference>
<keyword evidence="2" id="KW-0479">Metal-binding</keyword>
<dbReference type="PANTHER" id="PTHR34615">
    <property type="entry name" value="PX DOMAIN-CONTAINING PROTEIN"/>
    <property type="match status" value="1"/>
</dbReference>
<evidence type="ECO:0000256" key="1">
    <source>
        <dbReference type="ARBA" id="ARBA00001968"/>
    </source>
</evidence>
<evidence type="ECO:0000313" key="4">
    <source>
        <dbReference type="EMBL" id="CAC5392053.1"/>
    </source>
</evidence>
<dbReference type="EMBL" id="CACVKT020004897">
    <property type="protein sequence ID" value="CAC5392053.1"/>
    <property type="molecule type" value="Genomic_DNA"/>
</dbReference>
<evidence type="ECO:0000259" key="3">
    <source>
        <dbReference type="Pfam" id="PF13359"/>
    </source>
</evidence>
<proteinExistence type="predicted"/>
<evidence type="ECO:0000256" key="2">
    <source>
        <dbReference type="ARBA" id="ARBA00022723"/>
    </source>
</evidence>
<protein>
    <recommendedName>
        <fullName evidence="3">DDE Tnp4 domain-containing protein</fullName>
    </recommendedName>
</protein>
<feature type="domain" description="DDE Tnp4" evidence="3">
    <location>
        <begin position="166"/>
        <end position="323"/>
    </location>
</feature>
<dbReference type="Proteomes" id="UP000507470">
    <property type="component" value="Unassembled WGS sequence"/>
</dbReference>
<dbReference type="Pfam" id="PF13359">
    <property type="entry name" value="DDE_Tnp_4"/>
    <property type="match status" value="1"/>
</dbReference>
<sequence length="351" mass="40011">MSSAEILLLSAIEDNDELVLISTEMNQSHGNVYNGEKINLEVLTNEQCRFMFRFEKQDIDRLRVALGIPPKIVCNNGTVASGIEGLCIVLRRLTYPNRLEDISPIFQRPLYELSYILSKTLDIIYDHTSQKLTSLDQEWLSEEYLRTFAEVIHERGSPLLNCWGFIDSTVMPICRPTRHQRIVYSGHKRVHGLKFQSVVAPNGQVANLFGPIEGRRHDSGMLRESGLINQLEGTMNRVDGTPYSLYRDQAYPLRPHLIAPYRGAALTAEEQEFDKLMSAVRVSVEWTFGKVLSLFAFLDFKKNLKLYLQPVGKYYVVATIFTNCHTCLYGSETGTFFGLNPPTLEEYLQQA</sequence>
<gene>
    <name evidence="4" type="ORF">MCOR_27019</name>
</gene>
<name>A0A6J8C6S4_MYTCO</name>
<evidence type="ECO:0000313" key="5">
    <source>
        <dbReference type="Proteomes" id="UP000507470"/>
    </source>
</evidence>
<dbReference type="OrthoDB" id="5972212at2759"/>